<organism evidence="2 3">
    <name type="scientific">Aliiroseovarius halocynthiae</name>
    <dbReference type="NCBI Taxonomy" id="985055"/>
    <lineage>
        <taxon>Bacteria</taxon>
        <taxon>Pseudomonadati</taxon>
        <taxon>Pseudomonadota</taxon>
        <taxon>Alphaproteobacteria</taxon>
        <taxon>Rhodobacterales</taxon>
        <taxon>Paracoccaceae</taxon>
        <taxon>Aliiroseovarius</taxon>
    </lineage>
</organism>
<dbReference type="RefSeq" id="WP_142851840.1">
    <property type="nucleotide sequence ID" value="NZ_FXWW01000002.1"/>
</dbReference>
<proteinExistence type="predicted"/>
<keyword evidence="1" id="KW-0472">Membrane</keyword>
<sequence length="261" mass="29418">MKNDYQSLLKQNLLNLPLGIFIGVELVLAMILFTETYFSHEGHPISVLSLAMPITLLTAVVAVAGILANIEAQQGRDEEARRRKLMAAKAVFALHLAEFSEMCQRMAEEAMRVGRIHGERGGVGKKMTDVHSPSLQEIVRANFMEIIEFHDAANIAARVSYLLGHYQVLASRWETIRATAEGRSRTYSSHWSAAVSWMYLRLIAVSLMHYARNDEEPVGVSEESLQASLEWLGLTEDEMNVCKTYVRIYARKYTKELGANR</sequence>
<feature type="transmembrane region" description="Helical" evidence="1">
    <location>
        <begin position="12"/>
        <end position="33"/>
    </location>
</feature>
<feature type="transmembrane region" description="Helical" evidence="1">
    <location>
        <begin position="45"/>
        <end position="68"/>
    </location>
</feature>
<dbReference type="EMBL" id="VICH01000001">
    <property type="protein sequence ID" value="TQV70392.1"/>
    <property type="molecule type" value="Genomic_DNA"/>
</dbReference>
<evidence type="ECO:0000313" key="2">
    <source>
        <dbReference type="EMBL" id="TQV70392.1"/>
    </source>
</evidence>
<keyword evidence="1" id="KW-0812">Transmembrane</keyword>
<name>A0A545SZK1_9RHOB</name>
<reference evidence="2 3" key="1">
    <citation type="submission" date="2019-06" db="EMBL/GenBank/DDBJ databases">
        <title>A novel species of marine bacteria.</title>
        <authorList>
            <person name="Wang Y."/>
        </authorList>
    </citation>
    <scope>NUCLEOTIDE SEQUENCE [LARGE SCALE GENOMIC DNA]</scope>
    <source>
        <strain evidence="2 3">MA1-10</strain>
    </source>
</reference>
<accession>A0A545SZK1</accession>
<protein>
    <submittedName>
        <fullName evidence="2">Uncharacterized protein</fullName>
    </submittedName>
</protein>
<keyword evidence="1" id="KW-1133">Transmembrane helix</keyword>
<keyword evidence="3" id="KW-1185">Reference proteome</keyword>
<evidence type="ECO:0000313" key="3">
    <source>
        <dbReference type="Proteomes" id="UP000315816"/>
    </source>
</evidence>
<evidence type="ECO:0000256" key="1">
    <source>
        <dbReference type="SAM" id="Phobius"/>
    </source>
</evidence>
<gene>
    <name evidence="2" type="ORF">FIL88_00360</name>
</gene>
<dbReference type="AlphaFoldDB" id="A0A545SZK1"/>
<dbReference type="Proteomes" id="UP000315816">
    <property type="component" value="Unassembled WGS sequence"/>
</dbReference>
<comment type="caution">
    <text evidence="2">The sequence shown here is derived from an EMBL/GenBank/DDBJ whole genome shotgun (WGS) entry which is preliminary data.</text>
</comment>